<comment type="caution">
    <text evidence="3">The sequence shown here is derived from an EMBL/GenBank/DDBJ whole genome shotgun (WGS) entry which is preliminary data.</text>
</comment>
<feature type="domain" description="STICHEL DnaA-N-like alpha-beta" evidence="2">
    <location>
        <begin position="520"/>
        <end position="594"/>
    </location>
</feature>
<evidence type="ECO:0000259" key="1">
    <source>
        <dbReference type="Pfam" id="PF06054"/>
    </source>
</evidence>
<accession>A0A2T1LU38</accession>
<dbReference type="InterPro" id="IPR054506">
    <property type="entry name" value="DnaA_N-like_STI"/>
</dbReference>
<name>A0A2T1LU38_9CHRO</name>
<dbReference type="Pfam" id="PF06054">
    <property type="entry name" value="CoiA_nuc"/>
    <property type="match status" value="1"/>
</dbReference>
<dbReference type="EMBL" id="PXOH01000024">
    <property type="protein sequence ID" value="PSF34957.1"/>
    <property type="molecule type" value="Genomic_DNA"/>
</dbReference>
<dbReference type="RefSeq" id="WP_106458365.1">
    <property type="nucleotide sequence ID" value="NZ_PXOH01000024.1"/>
</dbReference>
<proteinExistence type="predicted"/>
<protein>
    <recommendedName>
        <fullName evidence="5">Competence protein CoiA</fullName>
    </recommendedName>
</protein>
<evidence type="ECO:0000259" key="2">
    <source>
        <dbReference type="Pfam" id="PF23007"/>
    </source>
</evidence>
<dbReference type="InterPro" id="IPR010330">
    <property type="entry name" value="CoiA_nuc"/>
</dbReference>
<dbReference type="OrthoDB" id="1100210at2"/>
<dbReference type="Pfam" id="PF23007">
    <property type="entry name" value="DnaA_N-like_STI"/>
    <property type="match status" value="1"/>
</dbReference>
<keyword evidence="4" id="KW-1185">Reference proteome</keyword>
<evidence type="ECO:0000313" key="4">
    <source>
        <dbReference type="Proteomes" id="UP000239001"/>
    </source>
</evidence>
<dbReference type="AlphaFoldDB" id="A0A2T1LU38"/>
<reference evidence="3 4" key="2">
    <citation type="submission" date="2018-03" db="EMBL/GenBank/DDBJ databases">
        <authorList>
            <person name="Keele B.F."/>
        </authorList>
    </citation>
    <scope>NUCLEOTIDE SEQUENCE [LARGE SCALE GENOMIC DNA]</scope>
    <source>
        <strain evidence="3 4">CCALA 016</strain>
    </source>
</reference>
<feature type="domain" description="Competence protein CoiA nuclease-like" evidence="1">
    <location>
        <begin position="71"/>
        <end position="148"/>
    </location>
</feature>
<sequence length="597" mass="69561">MPFRAFINGQEVIALEVTTTQWQTYQKDRTKVVTMSCCQNRGILKTSHKGLQFFAHHPDNPKPLNCSYKGETEQHLRAKMAIRNACLELAGVACNVEVSGQGWRADVLAIKGNRKIAFEIQWSPQNIVETQIRQERYRQSGVECVWLFRIISDLSPNPSLPIFQLIETGGEFKVKVESHYLSLEDFVKAWLNGQIQYCTYLQSSTYQKINIGISSCFCAKCQEKNHYFQILNSIYPSECSFPVERNQSKRTKLEFRPEIVQIIQKFLEQQEQEDLYLANIEFYYLFSQKIWRFTCCWCGTPINEDNEPECIAILEHKIRFNPLIADQAFPHWCWSKSALFCNQPIVSNEPQQSVIWIEGRKKSNSVTNKKSSIYVKKEIETKFFKLSTTEIEQADLPISIENKSDSPISSWNTYRCQDEISTELKPIWDLIYNSLPQKYEGFFRCSASLKSFDEQIIIIDLIPPNRVQTLNEYMQIFLITCQTVFQSKSLRVKAELLNSREILWDSQSALIQWESQDVVINLSQIWQHFLDQIPSNHNSLRQLLKQHGNLLEIQKSQVIISLSSQPLIKRVKMDEFLIKEIFEKCLEQSVDVAFILQ</sequence>
<evidence type="ECO:0008006" key="5">
    <source>
        <dbReference type="Google" id="ProtNLM"/>
    </source>
</evidence>
<reference evidence="3 4" key="1">
    <citation type="submission" date="2018-03" db="EMBL/GenBank/DDBJ databases">
        <title>The ancient ancestry and fast evolution of plastids.</title>
        <authorList>
            <person name="Moore K.R."/>
            <person name="Magnabosco C."/>
            <person name="Momper L."/>
            <person name="Gold D.A."/>
            <person name="Bosak T."/>
            <person name="Fournier G.P."/>
        </authorList>
    </citation>
    <scope>NUCLEOTIDE SEQUENCE [LARGE SCALE GENOMIC DNA]</scope>
    <source>
        <strain evidence="3 4">CCALA 016</strain>
    </source>
</reference>
<organism evidence="3 4">
    <name type="scientific">Aphanothece hegewaldii CCALA 016</name>
    <dbReference type="NCBI Taxonomy" id="2107694"/>
    <lineage>
        <taxon>Bacteria</taxon>
        <taxon>Bacillati</taxon>
        <taxon>Cyanobacteriota</taxon>
        <taxon>Cyanophyceae</taxon>
        <taxon>Oscillatoriophycideae</taxon>
        <taxon>Chroococcales</taxon>
        <taxon>Aphanothecaceae</taxon>
        <taxon>Aphanothece</taxon>
    </lineage>
</organism>
<evidence type="ECO:0000313" key="3">
    <source>
        <dbReference type="EMBL" id="PSF34957.1"/>
    </source>
</evidence>
<gene>
    <name evidence="3" type="ORF">C7H19_18300</name>
</gene>
<dbReference type="Proteomes" id="UP000239001">
    <property type="component" value="Unassembled WGS sequence"/>
</dbReference>